<gene>
    <name evidence="1" type="ORF">QWZ10_10565</name>
</gene>
<accession>A0ABT8D5U2</accession>
<reference evidence="2" key="1">
    <citation type="journal article" date="2019" name="Int. J. Syst. Evol. Microbiol.">
        <title>The Global Catalogue of Microorganisms (GCM) 10K type strain sequencing project: providing services to taxonomists for standard genome sequencing and annotation.</title>
        <authorList>
            <consortium name="The Broad Institute Genomics Platform"/>
            <consortium name="The Broad Institute Genome Sequencing Center for Infectious Disease"/>
            <person name="Wu L."/>
            <person name="Ma J."/>
        </authorList>
    </citation>
    <scope>NUCLEOTIDE SEQUENCE [LARGE SCALE GENOMIC DNA]</scope>
    <source>
        <strain evidence="2">CECT 8482</strain>
    </source>
</reference>
<dbReference type="RefSeq" id="WP_377686903.1">
    <property type="nucleotide sequence ID" value="NZ_JBHMDZ010000038.1"/>
</dbReference>
<organism evidence="1 2">
    <name type="scientific">Paracoccus cavernae</name>
    <dbReference type="NCBI Taxonomy" id="1571207"/>
    <lineage>
        <taxon>Bacteria</taxon>
        <taxon>Pseudomonadati</taxon>
        <taxon>Pseudomonadota</taxon>
        <taxon>Alphaproteobacteria</taxon>
        <taxon>Rhodobacterales</taxon>
        <taxon>Paracoccaceae</taxon>
        <taxon>Paracoccus</taxon>
    </lineage>
</organism>
<dbReference type="Proteomes" id="UP001243846">
    <property type="component" value="Unassembled WGS sequence"/>
</dbReference>
<comment type="caution">
    <text evidence="1">The sequence shown here is derived from an EMBL/GenBank/DDBJ whole genome shotgun (WGS) entry which is preliminary data.</text>
</comment>
<protein>
    <submittedName>
        <fullName evidence="1">Uncharacterized protein</fullName>
    </submittedName>
</protein>
<keyword evidence="2" id="KW-1185">Reference proteome</keyword>
<evidence type="ECO:0000313" key="1">
    <source>
        <dbReference type="EMBL" id="MDN3712130.1"/>
    </source>
</evidence>
<sequence>MMGRRANFTEAQIKRAIRAAREIDNRAIVEVTAEGTIRILPEALQKNRSDVDDWFSQDD</sequence>
<dbReference type="EMBL" id="JAUFRC010000001">
    <property type="protein sequence ID" value="MDN3712130.1"/>
    <property type="molecule type" value="Genomic_DNA"/>
</dbReference>
<name>A0ABT8D5U2_9RHOB</name>
<proteinExistence type="predicted"/>
<evidence type="ECO:0000313" key="2">
    <source>
        <dbReference type="Proteomes" id="UP001243846"/>
    </source>
</evidence>